<accession>A0A653E7F0</accession>
<dbReference type="PANTHER" id="PTHR30157:SF0">
    <property type="entry name" value="NADPH-DEPENDENT FERRIC-CHELATE REDUCTASE"/>
    <property type="match status" value="1"/>
</dbReference>
<dbReference type="InterPro" id="IPR039374">
    <property type="entry name" value="SIP_fam"/>
</dbReference>
<feature type="domain" description="FAD-binding FR-type" evidence="2">
    <location>
        <begin position="16"/>
        <end position="120"/>
    </location>
</feature>
<evidence type="ECO:0000313" key="3">
    <source>
        <dbReference type="EMBL" id="VEV97926.1"/>
    </source>
</evidence>
<dbReference type="InterPro" id="IPR007037">
    <property type="entry name" value="SIP_rossman_dom"/>
</dbReference>
<organism evidence="3">
    <name type="scientific">Pseudomonas marincola</name>
    <dbReference type="NCBI Taxonomy" id="437900"/>
    <lineage>
        <taxon>Bacteria</taxon>
        <taxon>Pseudomonadati</taxon>
        <taxon>Pseudomonadota</taxon>
        <taxon>Gammaproteobacteria</taxon>
        <taxon>Pseudomonadales</taxon>
        <taxon>Pseudomonadaceae</taxon>
        <taxon>Pseudomonas</taxon>
    </lineage>
</organism>
<protein>
    <submittedName>
        <fullName evidence="3">NADPH-dependent ferric siderophore reductase</fullName>
    </submittedName>
</protein>
<gene>
    <name evidence="3" type="ORF">PMYSY11_2881</name>
</gene>
<dbReference type="InterPro" id="IPR039261">
    <property type="entry name" value="FNR_nucleotide-bd"/>
</dbReference>
<dbReference type="EMBL" id="LR215729">
    <property type="protein sequence ID" value="VEV97926.1"/>
    <property type="molecule type" value="Genomic_DNA"/>
</dbReference>
<evidence type="ECO:0000256" key="1">
    <source>
        <dbReference type="ARBA" id="ARBA00035644"/>
    </source>
</evidence>
<comment type="similarity">
    <text evidence="1">Belongs to the SIP oxidoreductase family.</text>
</comment>
<dbReference type="RefSeq" id="WP_150548619.1">
    <property type="nucleotide sequence ID" value="NZ_LR215729.2"/>
</dbReference>
<dbReference type="AlphaFoldDB" id="A0A653E7F0"/>
<dbReference type="SUPFAM" id="SSF63380">
    <property type="entry name" value="Riboflavin synthase domain-like"/>
    <property type="match status" value="1"/>
</dbReference>
<dbReference type="GO" id="GO:0016491">
    <property type="term" value="F:oxidoreductase activity"/>
    <property type="evidence" value="ECO:0007669"/>
    <property type="project" value="InterPro"/>
</dbReference>
<dbReference type="PROSITE" id="PS51384">
    <property type="entry name" value="FAD_FR"/>
    <property type="match status" value="1"/>
</dbReference>
<dbReference type="Gene3D" id="2.40.30.10">
    <property type="entry name" value="Translation factors"/>
    <property type="match status" value="1"/>
</dbReference>
<sequence>MATTQERRVQRVRHELRRRDVQVTRINPIGSGFVSLTFAGEALQDFTSLGFDDHIKFMFADADGETVRRDYTPRHFDPVSNELTVEFALHGDGQVSEWARNAKVGDNAIIGGPRGSMIVPMDYAWHLFISDETGLPAVSRRLEELPANSHAIVIAQVADAADQRKFAAQANVQVQWVQNADELIDAVVALQLPEGDGFAWGAGEASSMAKVRKILADDKGHSKQAMRVAAYWRHGASDFHEELSQPE</sequence>
<dbReference type="Pfam" id="PF04954">
    <property type="entry name" value="SIP"/>
    <property type="match status" value="1"/>
</dbReference>
<name>A0A653E7F0_9PSED</name>
<dbReference type="CDD" id="cd06193">
    <property type="entry name" value="siderophore_interacting"/>
    <property type="match status" value="1"/>
</dbReference>
<reference evidence="3" key="1">
    <citation type="submission" date="2019-02" db="EMBL/GenBank/DDBJ databases">
        <authorList>
            <consortium name="Genoscope - CEA"/>
            <person name="William W."/>
        </authorList>
    </citation>
    <scope>NUCLEOTIDE SEQUENCE [LARGE SCALE GENOMIC DNA]</scope>
    <source>
        <strain evidence="3">YSy11</strain>
    </source>
</reference>
<dbReference type="Pfam" id="PF08021">
    <property type="entry name" value="FAD_binding_9"/>
    <property type="match status" value="1"/>
</dbReference>
<dbReference type="PANTHER" id="PTHR30157">
    <property type="entry name" value="FERRIC REDUCTASE, NADPH-DEPENDENT"/>
    <property type="match status" value="1"/>
</dbReference>
<dbReference type="InterPro" id="IPR017938">
    <property type="entry name" value="Riboflavin_synthase-like_b-brl"/>
</dbReference>
<dbReference type="InterPro" id="IPR017927">
    <property type="entry name" value="FAD-bd_FR_type"/>
</dbReference>
<proteinExistence type="inferred from homology"/>
<dbReference type="InterPro" id="IPR013113">
    <property type="entry name" value="SIP_FAD-bd"/>
</dbReference>
<evidence type="ECO:0000259" key="2">
    <source>
        <dbReference type="PROSITE" id="PS51384"/>
    </source>
</evidence>
<dbReference type="Gene3D" id="3.40.50.80">
    <property type="entry name" value="Nucleotide-binding domain of ferredoxin-NADP reductase (FNR) module"/>
    <property type="match status" value="1"/>
</dbReference>